<evidence type="ECO:0000313" key="1">
    <source>
        <dbReference type="EMBL" id="OIJ86420.1"/>
    </source>
</evidence>
<sequence length="273" mass="28702">MCAQDPPPTVRPTFDETVVACDDLRRALGAAGIGCFDPEVDEDALADDPVVCIRYLTSTGAATLVSLLRAGSGASPETVFPARPLSTAEEEAVAIGNDLQKVLVEVGIDGLLQVEAHPRGGPPVMHLERLDGTHTAALTARLHKGLREHFDTAGALHAAFRAHGLDAGLPIPVVRGLRIRLGDATVHAALALGSLLGAAPVLTKLAEVPDYPESEQVMDRLHQAVKATTSGFMDVELHPNCMKCGHLPTITLGALELDTAKRLVTALRHGDAL</sequence>
<dbReference type="RefSeq" id="WP_071368989.1">
    <property type="nucleotide sequence ID" value="NZ_MLYP01000076.1"/>
</dbReference>
<keyword evidence="2" id="KW-1185">Reference proteome</keyword>
<dbReference type="EMBL" id="MLYP01000076">
    <property type="protein sequence ID" value="OIJ86420.1"/>
    <property type="molecule type" value="Genomic_DNA"/>
</dbReference>
<evidence type="ECO:0000313" key="2">
    <source>
        <dbReference type="Proteomes" id="UP000179935"/>
    </source>
</evidence>
<gene>
    <name evidence="1" type="ORF">BIV24_26545</name>
</gene>
<dbReference type="STRING" id="1428652.BIV24_26545"/>
<proteinExistence type="predicted"/>
<dbReference type="Proteomes" id="UP000179935">
    <property type="component" value="Unassembled WGS sequence"/>
</dbReference>
<protein>
    <submittedName>
        <fullName evidence="1">Uncharacterized protein</fullName>
    </submittedName>
</protein>
<name>A0A1S2NY61_9ACTN</name>
<dbReference type="OrthoDB" id="4269286at2"/>
<accession>A0A1S2NY61</accession>
<organism evidence="1 2">
    <name type="scientific">Streptomyces colonosanans</name>
    <dbReference type="NCBI Taxonomy" id="1428652"/>
    <lineage>
        <taxon>Bacteria</taxon>
        <taxon>Bacillati</taxon>
        <taxon>Actinomycetota</taxon>
        <taxon>Actinomycetes</taxon>
        <taxon>Kitasatosporales</taxon>
        <taxon>Streptomycetaceae</taxon>
        <taxon>Streptomyces</taxon>
    </lineage>
</organism>
<comment type="caution">
    <text evidence="1">The sequence shown here is derived from an EMBL/GenBank/DDBJ whole genome shotgun (WGS) entry which is preliminary data.</text>
</comment>
<dbReference type="AlphaFoldDB" id="A0A1S2NY61"/>
<reference evidence="1 2" key="1">
    <citation type="submission" date="2016-10" db="EMBL/GenBank/DDBJ databases">
        <title>Genome sequence of Streptomyces sp. MUSC 93.</title>
        <authorList>
            <person name="Lee L.-H."/>
            <person name="Ser H.-L."/>
            <person name="Law J.W.-F."/>
        </authorList>
    </citation>
    <scope>NUCLEOTIDE SEQUENCE [LARGE SCALE GENOMIC DNA]</scope>
    <source>
        <strain evidence="1 2">MUSC 93</strain>
    </source>
</reference>